<gene>
    <name evidence="2" type="ORF">HMPREF9151_02526</name>
</gene>
<evidence type="ECO:0000313" key="2">
    <source>
        <dbReference type="EMBL" id="EKX96124.1"/>
    </source>
</evidence>
<dbReference type="EMBL" id="AMEP01000164">
    <property type="protein sequence ID" value="EKX96124.1"/>
    <property type="molecule type" value="Genomic_DNA"/>
</dbReference>
<dbReference type="GO" id="GO:0009100">
    <property type="term" value="P:glycoprotein metabolic process"/>
    <property type="evidence" value="ECO:0007669"/>
    <property type="project" value="UniProtKB-ARBA"/>
</dbReference>
<accession>L1MYP5</accession>
<keyword evidence="3" id="KW-1185">Reference proteome</keyword>
<dbReference type="InterPro" id="IPR007074">
    <property type="entry name" value="LicD/FKTN/FKRP_NTP_transf"/>
</dbReference>
<name>L1MYP5_9BACT</name>
<dbReference type="HOGENOM" id="CLU_075543_0_0_10"/>
<organism evidence="2 3">
    <name type="scientific">Hoylesella saccharolytica F0055</name>
    <dbReference type="NCBI Taxonomy" id="1127699"/>
    <lineage>
        <taxon>Bacteria</taxon>
        <taxon>Pseudomonadati</taxon>
        <taxon>Bacteroidota</taxon>
        <taxon>Bacteroidia</taxon>
        <taxon>Bacteroidales</taxon>
        <taxon>Prevotellaceae</taxon>
        <taxon>Hoylesella</taxon>
    </lineage>
</organism>
<protein>
    <submittedName>
        <fullName evidence="2">LICD family protein</fullName>
    </submittedName>
</protein>
<dbReference type="AlphaFoldDB" id="L1MYP5"/>
<dbReference type="PANTHER" id="PTHR43404">
    <property type="entry name" value="LIPOPOLYSACCHARIDE CHOLINEPHOSPHOTRANSFERASE LICD"/>
    <property type="match status" value="1"/>
</dbReference>
<dbReference type="PANTHER" id="PTHR43404:SF2">
    <property type="entry name" value="LIPOPOLYSACCHARIDE CHOLINEPHOSPHOTRANSFERASE LICD"/>
    <property type="match status" value="1"/>
</dbReference>
<dbReference type="Pfam" id="PF04991">
    <property type="entry name" value="LicD"/>
    <property type="match status" value="1"/>
</dbReference>
<evidence type="ECO:0000259" key="1">
    <source>
        <dbReference type="Pfam" id="PF04991"/>
    </source>
</evidence>
<dbReference type="STRING" id="1127699.HMPREF9151_02526"/>
<dbReference type="Proteomes" id="UP000010433">
    <property type="component" value="Unassembled WGS sequence"/>
</dbReference>
<comment type="caution">
    <text evidence="2">The sequence shown here is derived from an EMBL/GenBank/DDBJ whole genome shotgun (WGS) entry which is preliminary data.</text>
</comment>
<feature type="domain" description="LicD/FKTN/FKRP nucleotidyltransferase" evidence="1">
    <location>
        <begin position="2"/>
        <end position="223"/>
    </location>
</feature>
<sequence>MRYYAAYGTALGAVRHRGIIPWDDDIDVWMPREDYERFLSLRNQLTGTPYEILDIQNKGYYLYFAKFCDKNTTLIEREGEPIIGLYIDIFPLDNYDPSKKWLKQVNSLYRYAWLTYGHSYRNYSWKEVKGALYQSRWGRLGIMIVDTTLLKILRHPSKLFITYINNVLKTTPKSEKIWMYSIISSECKIYPKKWFGEGIEMPFENFSVTLPSGYNQILSTEYGDYMTPPPIEKRPSHHFRYFVNLKKRLTLKEVKENL</sequence>
<evidence type="ECO:0000313" key="3">
    <source>
        <dbReference type="Proteomes" id="UP000010433"/>
    </source>
</evidence>
<proteinExistence type="predicted"/>
<dbReference type="InterPro" id="IPR052942">
    <property type="entry name" value="LPS_cholinephosphotransferase"/>
</dbReference>
<dbReference type="PATRIC" id="fig|1127699.3.peg.2320"/>
<reference evidence="2 3" key="1">
    <citation type="submission" date="2012-05" db="EMBL/GenBank/DDBJ databases">
        <authorList>
            <person name="Weinstock G."/>
            <person name="Sodergren E."/>
            <person name="Lobos E.A."/>
            <person name="Fulton L."/>
            <person name="Fulton R."/>
            <person name="Courtney L."/>
            <person name="Fronick C."/>
            <person name="O'Laughlin M."/>
            <person name="Godfrey J."/>
            <person name="Wilson R.M."/>
            <person name="Miner T."/>
            <person name="Farmer C."/>
            <person name="Delehaunty K."/>
            <person name="Cordes M."/>
            <person name="Minx P."/>
            <person name="Tomlinson C."/>
            <person name="Chen J."/>
            <person name="Wollam A."/>
            <person name="Pepin K.H."/>
            <person name="Bhonagiri V."/>
            <person name="Zhang X."/>
            <person name="Suruliraj S."/>
            <person name="Warren W."/>
            <person name="Mitreva M."/>
            <person name="Mardis E.R."/>
            <person name="Wilson R.K."/>
        </authorList>
    </citation>
    <scope>NUCLEOTIDE SEQUENCE [LARGE SCALE GENOMIC DNA]</scope>
    <source>
        <strain evidence="2 3">F0055</strain>
    </source>
</reference>